<dbReference type="AlphaFoldDB" id="A0A9Q1MT63"/>
<dbReference type="EMBL" id="JAJAGQ010000003">
    <property type="protein sequence ID" value="KAJ8567893.1"/>
    <property type="molecule type" value="Genomic_DNA"/>
</dbReference>
<evidence type="ECO:0000313" key="2">
    <source>
        <dbReference type="EMBL" id="KAJ8567893.1"/>
    </source>
</evidence>
<dbReference type="Proteomes" id="UP001152561">
    <property type="component" value="Unassembled WGS sequence"/>
</dbReference>
<keyword evidence="3" id="KW-1185">Reference proteome</keyword>
<sequence length="112" mass="12003">MIFMKFKQGFGFNGIGDGGGGGGGKDNSETVRVLSNLVLAIGLTYLTMTGQLGWVLDAIVSVWLLAVLLPILGLGAFIWWAGRDIVQGTCPNCGNDFQIFRSTLNDDCRALF</sequence>
<keyword evidence="1" id="KW-0472">Membrane</keyword>
<organism evidence="2 3">
    <name type="scientific">Anisodus acutangulus</name>
    <dbReference type="NCBI Taxonomy" id="402998"/>
    <lineage>
        <taxon>Eukaryota</taxon>
        <taxon>Viridiplantae</taxon>
        <taxon>Streptophyta</taxon>
        <taxon>Embryophyta</taxon>
        <taxon>Tracheophyta</taxon>
        <taxon>Spermatophyta</taxon>
        <taxon>Magnoliopsida</taxon>
        <taxon>eudicotyledons</taxon>
        <taxon>Gunneridae</taxon>
        <taxon>Pentapetalae</taxon>
        <taxon>asterids</taxon>
        <taxon>lamiids</taxon>
        <taxon>Solanales</taxon>
        <taxon>Solanaceae</taxon>
        <taxon>Solanoideae</taxon>
        <taxon>Hyoscyameae</taxon>
        <taxon>Anisodus</taxon>
    </lineage>
</organism>
<keyword evidence="1" id="KW-0812">Transmembrane</keyword>
<proteinExistence type="predicted"/>
<feature type="transmembrane region" description="Helical" evidence="1">
    <location>
        <begin position="33"/>
        <end position="54"/>
    </location>
</feature>
<evidence type="ECO:0000313" key="3">
    <source>
        <dbReference type="Proteomes" id="UP001152561"/>
    </source>
</evidence>
<feature type="transmembrane region" description="Helical" evidence="1">
    <location>
        <begin position="60"/>
        <end position="81"/>
    </location>
</feature>
<reference evidence="3" key="1">
    <citation type="journal article" date="2023" name="Proc. Natl. Acad. Sci. U.S.A.">
        <title>Genomic and structural basis for evolution of tropane alkaloid biosynthesis.</title>
        <authorList>
            <person name="Wanga Y.-J."/>
            <person name="Taina T."/>
            <person name="Yua J.-Y."/>
            <person name="Lia J."/>
            <person name="Xua B."/>
            <person name="Chenc J."/>
            <person name="D'Auriad J.C."/>
            <person name="Huanga J.-P."/>
            <person name="Huanga S.-X."/>
        </authorList>
    </citation>
    <scope>NUCLEOTIDE SEQUENCE [LARGE SCALE GENOMIC DNA]</scope>
    <source>
        <strain evidence="3">cv. KIB-2019</strain>
    </source>
</reference>
<gene>
    <name evidence="2" type="ORF">K7X08_020615</name>
</gene>
<evidence type="ECO:0000256" key="1">
    <source>
        <dbReference type="SAM" id="Phobius"/>
    </source>
</evidence>
<dbReference type="OrthoDB" id="1935723at2759"/>
<accession>A0A9Q1MT63</accession>
<protein>
    <submittedName>
        <fullName evidence="2">Uncharacterized protein</fullName>
    </submittedName>
</protein>
<name>A0A9Q1MT63_9SOLA</name>
<dbReference type="PANTHER" id="PTHR36785:SF1">
    <property type="entry name" value="OS05G0502500 PROTEIN"/>
    <property type="match status" value="1"/>
</dbReference>
<comment type="caution">
    <text evidence="2">The sequence shown here is derived from an EMBL/GenBank/DDBJ whole genome shotgun (WGS) entry which is preliminary data.</text>
</comment>
<dbReference type="PANTHER" id="PTHR36785">
    <property type="entry name" value="OS05G0502500 PROTEIN"/>
    <property type="match status" value="1"/>
</dbReference>
<keyword evidence="1" id="KW-1133">Transmembrane helix</keyword>